<dbReference type="AlphaFoldDB" id="A0AAV9RLU1"/>
<evidence type="ECO:0000313" key="4">
    <source>
        <dbReference type="Proteomes" id="UP001311232"/>
    </source>
</evidence>
<dbReference type="Pfam" id="PF00076">
    <property type="entry name" value="RRM_1"/>
    <property type="match status" value="1"/>
</dbReference>
<dbReference type="GO" id="GO:0005737">
    <property type="term" value="C:cytoplasm"/>
    <property type="evidence" value="ECO:0007669"/>
    <property type="project" value="TreeGrafter"/>
</dbReference>
<keyword evidence="1" id="KW-0694">RNA-binding</keyword>
<organism evidence="3 4">
    <name type="scientific">Crenichthys baileyi</name>
    <name type="common">White River springfish</name>
    <dbReference type="NCBI Taxonomy" id="28760"/>
    <lineage>
        <taxon>Eukaryota</taxon>
        <taxon>Metazoa</taxon>
        <taxon>Chordata</taxon>
        <taxon>Craniata</taxon>
        <taxon>Vertebrata</taxon>
        <taxon>Euteleostomi</taxon>
        <taxon>Actinopterygii</taxon>
        <taxon>Neopterygii</taxon>
        <taxon>Teleostei</taxon>
        <taxon>Neoteleostei</taxon>
        <taxon>Acanthomorphata</taxon>
        <taxon>Ovalentaria</taxon>
        <taxon>Atherinomorphae</taxon>
        <taxon>Cyprinodontiformes</taxon>
        <taxon>Goodeidae</taxon>
        <taxon>Crenichthys</taxon>
    </lineage>
</organism>
<feature type="domain" description="RRM" evidence="2">
    <location>
        <begin position="53"/>
        <end position="105"/>
    </location>
</feature>
<reference evidence="3 4" key="1">
    <citation type="submission" date="2021-06" db="EMBL/GenBank/DDBJ databases">
        <authorList>
            <person name="Palmer J.M."/>
        </authorList>
    </citation>
    <scope>NUCLEOTIDE SEQUENCE [LARGE SCALE GENOMIC DNA]</scope>
    <source>
        <strain evidence="3 4">MEX-2019</strain>
        <tissue evidence="3">Muscle</tissue>
    </source>
</reference>
<dbReference type="GO" id="GO:0005634">
    <property type="term" value="C:nucleus"/>
    <property type="evidence" value="ECO:0007669"/>
    <property type="project" value="TreeGrafter"/>
</dbReference>
<accession>A0AAV9RLU1</accession>
<protein>
    <recommendedName>
        <fullName evidence="2">RRM domain-containing protein</fullName>
    </recommendedName>
</protein>
<dbReference type="PANTHER" id="PTHR23003">
    <property type="entry name" value="RNA RECOGNITION MOTIF RRM DOMAIN CONTAINING PROTEIN"/>
    <property type="match status" value="1"/>
</dbReference>
<evidence type="ECO:0000256" key="1">
    <source>
        <dbReference type="ARBA" id="ARBA00022884"/>
    </source>
</evidence>
<proteinExistence type="predicted"/>
<dbReference type="PANTHER" id="PTHR23003:SF63">
    <property type="entry name" value="SERINE AND ARGININE-RICH-SPLICING FACTOR 5A"/>
    <property type="match status" value="1"/>
</dbReference>
<dbReference type="InterPro" id="IPR035979">
    <property type="entry name" value="RBD_domain_sf"/>
</dbReference>
<name>A0AAV9RLU1_9TELE</name>
<dbReference type="InterPro" id="IPR050374">
    <property type="entry name" value="RRT5_SRSF_SR"/>
</dbReference>
<evidence type="ECO:0000259" key="2">
    <source>
        <dbReference type="Pfam" id="PF00076"/>
    </source>
</evidence>
<sequence>MGELGGEGRRAGHHINPLTFSSWWFPYFEEPDADARPGGAFLEGRFLKGFTLQLDLKDLMRKAGEVTFVDAHRPTKNEGVVEFVSRYDMKNAISKLDGTELERRRAVKAEESFEG</sequence>
<gene>
    <name evidence="3" type="ORF">CRENBAI_022338</name>
</gene>
<dbReference type="GO" id="GO:0003729">
    <property type="term" value="F:mRNA binding"/>
    <property type="evidence" value="ECO:0007669"/>
    <property type="project" value="TreeGrafter"/>
</dbReference>
<dbReference type="InterPro" id="IPR012677">
    <property type="entry name" value="Nucleotide-bd_a/b_plait_sf"/>
</dbReference>
<dbReference type="EMBL" id="JAHHUM010001730">
    <property type="protein sequence ID" value="KAK5609968.1"/>
    <property type="molecule type" value="Genomic_DNA"/>
</dbReference>
<keyword evidence="4" id="KW-1185">Reference proteome</keyword>
<dbReference type="InterPro" id="IPR000504">
    <property type="entry name" value="RRM_dom"/>
</dbReference>
<dbReference type="Proteomes" id="UP001311232">
    <property type="component" value="Unassembled WGS sequence"/>
</dbReference>
<comment type="caution">
    <text evidence="3">The sequence shown here is derived from an EMBL/GenBank/DDBJ whole genome shotgun (WGS) entry which is preliminary data.</text>
</comment>
<dbReference type="SUPFAM" id="SSF54928">
    <property type="entry name" value="RNA-binding domain, RBD"/>
    <property type="match status" value="1"/>
</dbReference>
<evidence type="ECO:0000313" key="3">
    <source>
        <dbReference type="EMBL" id="KAK5609968.1"/>
    </source>
</evidence>
<dbReference type="Gene3D" id="3.30.70.330">
    <property type="match status" value="1"/>
</dbReference>